<feature type="transmembrane region" description="Helical" evidence="9">
    <location>
        <begin position="350"/>
        <end position="371"/>
    </location>
</feature>
<dbReference type="Pfam" id="PF07690">
    <property type="entry name" value="MFS_1"/>
    <property type="match status" value="1"/>
</dbReference>
<dbReference type="InterPro" id="IPR001958">
    <property type="entry name" value="Tet-R_TetA/multi-R_MdtG-like"/>
</dbReference>
<dbReference type="EMBL" id="JBHMCT010000007">
    <property type="protein sequence ID" value="MFB9554138.1"/>
    <property type="molecule type" value="Genomic_DNA"/>
</dbReference>
<comment type="subcellular location">
    <subcellularLocation>
        <location evidence="1">Cell membrane</location>
        <topology evidence="1">Multi-pass membrane protein</topology>
    </subcellularLocation>
</comment>
<evidence type="ECO:0000313" key="11">
    <source>
        <dbReference type="EMBL" id="MFB9554138.1"/>
    </source>
</evidence>
<keyword evidence="7 9" id="KW-0472">Membrane</keyword>
<keyword evidence="3" id="KW-0813">Transport</keyword>
<feature type="domain" description="Major facilitator superfamily (MFS) profile" evidence="10">
    <location>
        <begin position="26"/>
        <end position="400"/>
    </location>
</feature>
<evidence type="ECO:0000256" key="7">
    <source>
        <dbReference type="ARBA" id="ARBA00023136"/>
    </source>
</evidence>
<comment type="similarity">
    <text evidence="2">Belongs to the major facilitator superfamily. TCR/Tet family.</text>
</comment>
<evidence type="ECO:0000313" key="12">
    <source>
        <dbReference type="Proteomes" id="UP001589716"/>
    </source>
</evidence>
<dbReference type="SUPFAM" id="SSF103473">
    <property type="entry name" value="MFS general substrate transporter"/>
    <property type="match status" value="1"/>
</dbReference>
<dbReference type="InterPro" id="IPR050171">
    <property type="entry name" value="MFS_Transporters"/>
</dbReference>
<feature type="transmembrane region" description="Helical" evidence="9">
    <location>
        <begin position="291"/>
        <end position="311"/>
    </location>
</feature>
<dbReference type="Proteomes" id="UP001589716">
    <property type="component" value="Unassembled WGS sequence"/>
</dbReference>
<feature type="transmembrane region" description="Helical" evidence="9">
    <location>
        <begin position="90"/>
        <end position="109"/>
    </location>
</feature>
<evidence type="ECO:0000256" key="6">
    <source>
        <dbReference type="ARBA" id="ARBA00022989"/>
    </source>
</evidence>
<sequence length="511" mass="51130">MPPSSSSSASSSSASSTSSFRGLPPVVWTLFAGTVINRLGYLVTPFLVFFLATRGVTGTETTYVLGALGAGNLLGPAIGGVLADRIGRRPTMLIGLVGAAAAQGALFVAPGVWTMAAAALLISATGMTVSPAAYALMADAVDPERRQRAYALFGWGVNIGTAVAGVLGGFLAAHGYWLLFAVDAGSMLLYAVVVATRLKEPSRAPRPAGDDGIGYGVVLRDRLAVVLLPLLGVQLFVYSLTEVALPLAIRDSGLSPAVYGAMAAVNAVLVVALQPFTTVRLARLPRLRVQAAGSALIAVGVALTGLAEGVVGFTVSVVVWSLGEVVVAGIAAAVIADLAPPHARGRYQGAFGWTWGVARFGALTLGVTLYTGLGPAALWWSALTAGLAAAAGTLLLRRRVEAAAERNERAAAEGNQRAVAVSGVAEVDGGDAVADGGDAVAGARAEATAGARTEAVAGARTEALAGAGAQDVARAGGSAVAVAGARTEAGDVARAREAGDVEVTGGAVGRV</sequence>
<dbReference type="PRINTS" id="PR01035">
    <property type="entry name" value="TCRTETA"/>
</dbReference>
<dbReference type="InterPro" id="IPR011701">
    <property type="entry name" value="MFS"/>
</dbReference>
<dbReference type="PROSITE" id="PS00216">
    <property type="entry name" value="SUGAR_TRANSPORT_1"/>
    <property type="match status" value="1"/>
</dbReference>
<evidence type="ECO:0000256" key="5">
    <source>
        <dbReference type="ARBA" id="ARBA00022692"/>
    </source>
</evidence>
<feature type="transmembrane region" description="Helical" evidence="9">
    <location>
        <begin position="223"/>
        <end position="245"/>
    </location>
</feature>
<dbReference type="Gene3D" id="1.20.1250.20">
    <property type="entry name" value="MFS general substrate transporter like domains"/>
    <property type="match status" value="2"/>
</dbReference>
<feature type="transmembrane region" description="Helical" evidence="9">
    <location>
        <begin position="317"/>
        <end position="338"/>
    </location>
</feature>
<keyword evidence="6 9" id="KW-1133">Transmembrane helix</keyword>
<keyword evidence="4" id="KW-1003">Cell membrane</keyword>
<name>A0ABV5QMN1_9ACTN</name>
<gene>
    <name evidence="11" type="ORF">ACFFTP_08000</name>
</gene>
<dbReference type="InterPro" id="IPR036259">
    <property type="entry name" value="MFS_trans_sf"/>
</dbReference>
<evidence type="ECO:0000256" key="8">
    <source>
        <dbReference type="SAM" id="MobiDB-lite"/>
    </source>
</evidence>
<feature type="compositionally biased region" description="Low complexity" evidence="8">
    <location>
        <begin position="1"/>
        <end position="19"/>
    </location>
</feature>
<comment type="caution">
    <text evidence="11">The sequence shown here is derived from an EMBL/GenBank/DDBJ whole genome shotgun (WGS) entry which is preliminary data.</text>
</comment>
<feature type="transmembrane region" description="Helical" evidence="9">
    <location>
        <begin position="26"/>
        <end position="51"/>
    </location>
</feature>
<reference evidence="11 12" key="1">
    <citation type="submission" date="2024-09" db="EMBL/GenBank/DDBJ databases">
        <authorList>
            <person name="Sun Q."/>
            <person name="Mori K."/>
        </authorList>
    </citation>
    <scope>NUCLEOTIDE SEQUENCE [LARGE SCALE GENOMIC DNA]</scope>
    <source>
        <strain evidence="11 12">JCM 4414</strain>
    </source>
</reference>
<evidence type="ECO:0000256" key="1">
    <source>
        <dbReference type="ARBA" id="ARBA00004651"/>
    </source>
</evidence>
<evidence type="ECO:0000259" key="10">
    <source>
        <dbReference type="PROSITE" id="PS50850"/>
    </source>
</evidence>
<dbReference type="RefSeq" id="WP_345486764.1">
    <property type="nucleotide sequence ID" value="NZ_BAAAWU010000001.1"/>
</dbReference>
<feature type="transmembrane region" description="Helical" evidence="9">
    <location>
        <begin position="115"/>
        <end position="137"/>
    </location>
</feature>
<dbReference type="PANTHER" id="PTHR23517">
    <property type="entry name" value="RESISTANCE PROTEIN MDTM, PUTATIVE-RELATED-RELATED"/>
    <property type="match status" value="1"/>
</dbReference>
<proteinExistence type="inferred from homology"/>
<dbReference type="PANTHER" id="PTHR23517:SF2">
    <property type="entry name" value="MULTIDRUG RESISTANCE PROTEIN MDTH"/>
    <property type="match status" value="1"/>
</dbReference>
<accession>A0ABV5QMN1</accession>
<organism evidence="11 12">
    <name type="scientific">Streptomyces roseoviridis</name>
    <dbReference type="NCBI Taxonomy" id="67361"/>
    <lineage>
        <taxon>Bacteria</taxon>
        <taxon>Bacillati</taxon>
        <taxon>Actinomycetota</taxon>
        <taxon>Actinomycetes</taxon>
        <taxon>Kitasatosporales</taxon>
        <taxon>Streptomycetaceae</taxon>
        <taxon>Streptomyces</taxon>
    </lineage>
</organism>
<feature type="transmembrane region" description="Helical" evidence="9">
    <location>
        <begin position="377"/>
        <end position="396"/>
    </location>
</feature>
<dbReference type="PROSITE" id="PS50850">
    <property type="entry name" value="MFS"/>
    <property type="match status" value="1"/>
</dbReference>
<evidence type="ECO:0000256" key="9">
    <source>
        <dbReference type="SAM" id="Phobius"/>
    </source>
</evidence>
<feature type="transmembrane region" description="Helical" evidence="9">
    <location>
        <begin position="257"/>
        <end position="279"/>
    </location>
</feature>
<keyword evidence="12" id="KW-1185">Reference proteome</keyword>
<dbReference type="InterPro" id="IPR005829">
    <property type="entry name" value="Sugar_transporter_CS"/>
</dbReference>
<evidence type="ECO:0000256" key="3">
    <source>
        <dbReference type="ARBA" id="ARBA00022448"/>
    </source>
</evidence>
<protein>
    <submittedName>
        <fullName evidence="11">MFS transporter</fullName>
    </submittedName>
</protein>
<evidence type="ECO:0000256" key="4">
    <source>
        <dbReference type="ARBA" id="ARBA00022475"/>
    </source>
</evidence>
<evidence type="ECO:0000256" key="2">
    <source>
        <dbReference type="ARBA" id="ARBA00007520"/>
    </source>
</evidence>
<keyword evidence="5 9" id="KW-0812">Transmembrane</keyword>
<feature type="transmembrane region" description="Helical" evidence="9">
    <location>
        <begin position="176"/>
        <end position="196"/>
    </location>
</feature>
<dbReference type="InterPro" id="IPR020846">
    <property type="entry name" value="MFS_dom"/>
</dbReference>
<feature type="region of interest" description="Disordered" evidence="8">
    <location>
        <begin position="1"/>
        <end position="20"/>
    </location>
</feature>
<feature type="transmembrane region" description="Helical" evidence="9">
    <location>
        <begin position="149"/>
        <end position="170"/>
    </location>
</feature>